<protein>
    <submittedName>
        <fullName evidence="2">Teichuronic acid biosynthesis glycosyltransferase TuaG</fullName>
    </submittedName>
</protein>
<dbReference type="EMBL" id="FODF01000007">
    <property type="protein sequence ID" value="SEN63549.1"/>
    <property type="molecule type" value="Genomic_DNA"/>
</dbReference>
<dbReference type="PANTHER" id="PTHR22916:SF3">
    <property type="entry name" value="UDP-GLCNAC:BETAGAL BETA-1,3-N-ACETYLGLUCOSAMINYLTRANSFERASE-LIKE PROTEIN 1"/>
    <property type="match status" value="1"/>
</dbReference>
<keyword evidence="3" id="KW-1185">Reference proteome</keyword>
<dbReference type="Proteomes" id="UP000199512">
    <property type="component" value="Unassembled WGS sequence"/>
</dbReference>
<dbReference type="FunFam" id="3.90.550.10:FF:000130">
    <property type="entry name" value="Family 2 glycosyl transferase"/>
    <property type="match status" value="1"/>
</dbReference>
<name>A0A1H8I4Y6_9FIRM</name>
<evidence type="ECO:0000313" key="3">
    <source>
        <dbReference type="Proteomes" id="UP000199512"/>
    </source>
</evidence>
<proteinExistence type="predicted"/>
<gene>
    <name evidence="2" type="ORF">SAMN05216454_10741</name>
</gene>
<reference evidence="2 3" key="1">
    <citation type="submission" date="2016-10" db="EMBL/GenBank/DDBJ databases">
        <authorList>
            <person name="de Groot N.N."/>
        </authorList>
    </citation>
    <scope>NUCLEOTIDE SEQUENCE [LARGE SCALE GENOMIC DNA]</scope>
    <source>
        <strain evidence="2 3">Calf135</strain>
    </source>
</reference>
<evidence type="ECO:0000313" key="2">
    <source>
        <dbReference type="EMBL" id="SEN63549.1"/>
    </source>
</evidence>
<dbReference type="STRING" id="215200.SAMN05216454_10741"/>
<dbReference type="AlphaFoldDB" id="A0A1H8I4Y6"/>
<dbReference type="Pfam" id="PF00535">
    <property type="entry name" value="Glycos_transf_2"/>
    <property type="match status" value="1"/>
</dbReference>
<dbReference type="PANTHER" id="PTHR22916">
    <property type="entry name" value="GLYCOSYLTRANSFERASE"/>
    <property type="match status" value="1"/>
</dbReference>
<sequence length="256" mass="29785">MSKKFIDNLVSVIVPVYNAEDFMCETLDSILAQTYKNIEIICIDDMSKDSSRLIIEDYASKYENIRPILLEENGGVSNARNVGIANARGRYIAFLDSDDVWMPEKIEKQIKFMQENKYAFTFTGYRFMDADSKLLNTVVHAKKELTYDKLLRQNAISCLTVVIDREYIEDIYMPKIHHEDYAAWLRILKKGYKAYGLDEILAKYRTRQNSLSGNKLKAAGWTWNILRNEENLGLIKAIYCFCYYAVVNVYKHIISK</sequence>
<dbReference type="RefSeq" id="WP_091975536.1">
    <property type="nucleotide sequence ID" value="NZ_CAUWDX010000024.1"/>
</dbReference>
<dbReference type="InterPro" id="IPR029044">
    <property type="entry name" value="Nucleotide-diphossugar_trans"/>
</dbReference>
<dbReference type="InterPro" id="IPR001173">
    <property type="entry name" value="Glyco_trans_2-like"/>
</dbReference>
<dbReference type="CDD" id="cd00761">
    <property type="entry name" value="Glyco_tranf_GTA_type"/>
    <property type="match status" value="1"/>
</dbReference>
<evidence type="ECO:0000259" key="1">
    <source>
        <dbReference type="Pfam" id="PF00535"/>
    </source>
</evidence>
<organism evidence="2 3">
    <name type="scientific">Peptostreptococcus russellii</name>
    <dbReference type="NCBI Taxonomy" id="215200"/>
    <lineage>
        <taxon>Bacteria</taxon>
        <taxon>Bacillati</taxon>
        <taxon>Bacillota</taxon>
        <taxon>Clostridia</taxon>
        <taxon>Peptostreptococcales</taxon>
        <taxon>Peptostreptococcaceae</taxon>
        <taxon>Peptostreptococcus</taxon>
    </lineage>
</organism>
<dbReference type="GO" id="GO:0016758">
    <property type="term" value="F:hexosyltransferase activity"/>
    <property type="evidence" value="ECO:0007669"/>
    <property type="project" value="UniProtKB-ARBA"/>
</dbReference>
<dbReference type="OrthoDB" id="9785185at2"/>
<feature type="domain" description="Glycosyltransferase 2-like" evidence="1">
    <location>
        <begin position="11"/>
        <end position="131"/>
    </location>
</feature>
<dbReference type="Gene3D" id="3.90.550.10">
    <property type="entry name" value="Spore Coat Polysaccharide Biosynthesis Protein SpsA, Chain A"/>
    <property type="match status" value="1"/>
</dbReference>
<keyword evidence="2" id="KW-0808">Transferase</keyword>
<dbReference type="SUPFAM" id="SSF53448">
    <property type="entry name" value="Nucleotide-diphospho-sugar transferases"/>
    <property type="match status" value="1"/>
</dbReference>
<accession>A0A1H8I4Y6</accession>